<evidence type="ECO:0000313" key="2">
    <source>
        <dbReference type="EMBL" id="PPI16442.1"/>
    </source>
</evidence>
<evidence type="ECO:0000313" key="1">
    <source>
        <dbReference type="EMBL" id="KKM46310.1"/>
    </source>
</evidence>
<dbReference type="EMBL" id="LBFI01000024">
    <property type="protein sequence ID" value="KKM46310.1"/>
    <property type="molecule type" value="Genomic_DNA"/>
</dbReference>
<evidence type="ECO:0000313" key="4">
    <source>
        <dbReference type="Proteomes" id="UP000237966"/>
    </source>
</evidence>
<dbReference type="KEGG" id="rtc:APU90_02920"/>
<reference evidence="1 3" key="1">
    <citation type="submission" date="2015-04" db="EMBL/GenBank/DDBJ databases">
        <title>Draft genome sequence of Rathayibacter toxicus strain FH-142 (AKA 70134 or CS 32), a Western Australian isolate.</title>
        <authorList>
            <consortium name="Consortium for Microbial Forensics and Genomics (microFORGE)"/>
            <person name="Knight B.M."/>
            <person name="Roberts D.P."/>
            <person name="Lin D."/>
            <person name="Hari K."/>
            <person name="Fletcher J."/>
            <person name="Melcher U."/>
            <person name="Blagden T."/>
            <person name="Luster D.G."/>
            <person name="Sechler A.J."/>
            <person name="Schneider W.L."/>
            <person name="Winegar R.A."/>
        </authorList>
    </citation>
    <scope>NUCLEOTIDE SEQUENCE [LARGE SCALE GENOMIC DNA]</scope>
    <source>
        <strain evidence="1 3">FH142</strain>
    </source>
</reference>
<dbReference type="EMBL" id="PSWU01000004">
    <property type="protein sequence ID" value="PPI16442.1"/>
    <property type="molecule type" value="Genomic_DNA"/>
</dbReference>
<protein>
    <submittedName>
        <fullName evidence="1">Uncharacterized protein</fullName>
    </submittedName>
</protein>
<name>A0A0C5BE45_9MICO</name>
<dbReference type="KEGG" id="rtx:TI83_03550"/>
<dbReference type="PATRIC" id="fig|145458.7.peg.824"/>
<gene>
    <name evidence="2" type="ORF">C5C51_03330</name>
    <name evidence="1" type="ORF">VT73_04570</name>
</gene>
<dbReference type="Proteomes" id="UP000052979">
    <property type="component" value="Unassembled WGS sequence"/>
</dbReference>
<dbReference type="Proteomes" id="UP000237966">
    <property type="component" value="Unassembled WGS sequence"/>
</dbReference>
<dbReference type="AlphaFoldDB" id="A0A0C5BE45"/>
<evidence type="ECO:0000313" key="3">
    <source>
        <dbReference type="Proteomes" id="UP000052979"/>
    </source>
</evidence>
<comment type="caution">
    <text evidence="1">The sequence shown here is derived from an EMBL/GenBank/DDBJ whole genome shotgun (WGS) entry which is preliminary data.</text>
</comment>
<proteinExistence type="predicted"/>
<keyword evidence="3" id="KW-1185">Reference proteome</keyword>
<accession>A0A0C5BE45</accession>
<sequence length="133" mass="14561">MTTADVEALKSSLSPQTFSTLMDATADGGVQKREYSQQMNNITDAETQHGTFYYDGDKVWVTETYKGFSGTHMCEVNWAVGYTVNIVACGDSGSQTQRDLNATWAFGIGVKGSPVGWNETYTIHVGNDGNIWQ</sequence>
<reference evidence="2 4" key="2">
    <citation type="submission" date="2018-02" db="EMBL/GenBank/DDBJ databases">
        <title>Bacteriophage NCPPB3778 and a type I-E CRISPR drive the evolution of the US Biological Select Agent, Rathayibacter toxicus.</title>
        <authorList>
            <person name="Davis E.W.II."/>
            <person name="Tabima J.F."/>
            <person name="Weisberg A.J."/>
            <person name="Lopes L.D."/>
            <person name="Wiseman M.S."/>
            <person name="Wiseman M.S."/>
            <person name="Pupko T."/>
            <person name="Belcher M.S."/>
            <person name="Sechler A.J."/>
            <person name="Tancos M.A."/>
            <person name="Schroeder B.K."/>
            <person name="Murray T.D."/>
            <person name="Luster D.G."/>
            <person name="Schneider W.L."/>
            <person name="Rogers E."/>
            <person name="Andreote F.D."/>
            <person name="Grunwald N.J."/>
            <person name="Putnam M.L."/>
            <person name="Chang J.H."/>
        </authorList>
    </citation>
    <scope>NUCLEOTIDE SEQUENCE [LARGE SCALE GENOMIC DNA]</scope>
    <source>
        <strain evidence="2 4">FH99</strain>
    </source>
</reference>
<organism evidence="1 3">
    <name type="scientific">Rathayibacter toxicus</name>
    <dbReference type="NCBI Taxonomy" id="145458"/>
    <lineage>
        <taxon>Bacteria</taxon>
        <taxon>Bacillati</taxon>
        <taxon>Actinomycetota</taxon>
        <taxon>Actinomycetes</taxon>
        <taxon>Micrococcales</taxon>
        <taxon>Microbacteriaceae</taxon>
        <taxon>Rathayibacter</taxon>
    </lineage>
</organism>